<name>A0A521CL52_9BACT</name>
<dbReference type="AlphaFoldDB" id="A0A521CL52"/>
<proteinExistence type="predicted"/>
<evidence type="ECO:0000313" key="1">
    <source>
        <dbReference type="EMBL" id="SMO59451.1"/>
    </source>
</evidence>
<dbReference type="RefSeq" id="WP_142935582.1">
    <property type="nucleotide sequence ID" value="NZ_FXTM01000013.1"/>
</dbReference>
<dbReference type="OrthoDB" id="278515at2"/>
<accession>A0A521CL52</accession>
<sequence>MPVKIQVRGRNYQPAKRIRQKLKREGEKLGRGFDKYVARKIVETAKTAILEQRWANKWQPFSPKYLEWKKKKGLDTRTLIATGQYLDTFKVYRSGNFYVAGVDKERIHYFEGRTVKMGDLAKWLEFGTRRMPPRPHWRPAFDYVSKNIRYFWNRFLKEKGRKW</sequence>
<gene>
    <name evidence="1" type="ORF">SAMN06269117_11319</name>
</gene>
<protein>
    <submittedName>
        <fullName evidence="1">Uncharacterized protein</fullName>
    </submittedName>
</protein>
<organism evidence="1 2">
    <name type="scientific">Balnearium lithotrophicum</name>
    <dbReference type="NCBI Taxonomy" id="223788"/>
    <lineage>
        <taxon>Bacteria</taxon>
        <taxon>Pseudomonadati</taxon>
        <taxon>Aquificota</taxon>
        <taxon>Aquificia</taxon>
        <taxon>Desulfurobacteriales</taxon>
        <taxon>Desulfurobacteriaceae</taxon>
        <taxon>Balnearium</taxon>
    </lineage>
</organism>
<reference evidence="1 2" key="1">
    <citation type="submission" date="2017-05" db="EMBL/GenBank/DDBJ databases">
        <authorList>
            <person name="Varghese N."/>
            <person name="Submissions S."/>
        </authorList>
    </citation>
    <scope>NUCLEOTIDE SEQUENCE [LARGE SCALE GENOMIC DNA]</scope>
    <source>
        <strain evidence="1 2">DSM 16304</strain>
    </source>
</reference>
<evidence type="ECO:0000313" key="2">
    <source>
        <dbReference type="Proteomes" id="UP000317315"/>
    </source>
</evidence>
<dbReference type="Proteomes" id="UP000317315">
    <property type="component" value="Unassembled WGS sequence"/>
</dbReference>
<dbReference type="EMBL" id="FXTM01000013">
    <property type="protein sequence ID" value="SMO59451.1"/>
    <property type="molecule type" value="Genomic_DNA"/>
</dbReference>
<keyword evidence="2" id="KW-1185">Reference proteome</keyword>